<dbReference type="EMBL" id="PSQE01000007">
    <property type="protein sequence ID" value="RHN45462.1"/>
    <property type="molecule type" value="Genomic_DNA"/>
</dbReference>
<comment type="caution">
    <text evidence="3">The sequence shown here is derived from an EMBL/GenBank/DDBJ whole genome shotgun (WGS) entry which is preliminary data.</text>
</comment>
<dbReference type="CDD" id="cd04481">
    <property type="entry name" value="RPA1_DBD_B_like"/>
    <property type="match status" value="1"/>
</dbReference>
<reference evidence="3" key="1">
    <citation type="journal article" date="2018" name="Nat. Plants">
        <title>Whole-genome landscape of Medicago truncatula symbiotic genes.</title>
        <authorList>
            <person name="Pecrix Y."/>
            <person name="Gamas P."/>
            <person name="Carrere S."/>
        </authorList>
    </citation>
    <scope>NUCLEOTIDE SEQUENCE</scope>
    <source>
        <tissue evidence="3">Leaves</tissue>
    </source>
</reference>
<feature type="chain" id="PRO_5017294243" evidence="1">
    <location>
        <begin position="27"/>
        <end position="256"/>
    </location>
</feature>
<evidence type="ECO:0000259" key="2">
    <source>
        <dbReference type="Pfam" id="PF02721"/>
    </source>
</evidence>
<dbReference type="AlphaFoldDB" id="A0A396GWI9"/>
<protein>
    <submittedName>
        <fullName evidence="3">Putative nucleic acid-binding protein</fullName>
    </submittedName>
</protein>
<dbReference type="Gramene" id="rna39807">
    <property type="protein sequence ID" value="RHN45462.1"/>
    <property type="gene ID" value="gene39807"/>
</dbReference>
<organism evidence="3">
    <name type="scientific">Medicago truncatula</name>
    <name type="common">Barrel medic</name>
    <name type="synonym">Medicago tribuloides</name>
    <dbReference type="NCBI Taxonomy" id="3880"/>
    <lineage>
        <taxon>Eukaryota</taxon>
        <taxon>Viridiplantae</taxon>
        <taxon>Streptophyta</taxon>
        <taxon>Embryophyta</taxon>
        <taxon>Tracheophyta</taxon>
        <taxon>Spermatophyta</taxon>
        <taxon>Magnoliopsida</taxon>
        <taxon>eudicotyledons</taxon>
        <taxon>Gunneridae</taxon>
        <taxon>Pentapetalae</taxon>
        <taxon>rosids</taxon>
        <taxon>fabids</taxon>
        <taxon>Fabales</taxon>
        <taxon>Fabaceae</taxon>
        <taxon>Papilionoideae</taxon>
        <taxon>50 kb inversion clade</taxon>
        <taxon>NPAAA clade</taxon>
        <taxon>Hologalegina</taxon>
        <taxon>IRL clade</taxon>
        <taxon>Trifolieae</taxon>
        <taxon>Medicago</taxon>
    </lineage>
</organism>
<proteinExistence type="predicted"/>
<dbReference type="InterPro" id="IPR003871">
    <property type="entry name" value="RFA1B/D_OB_1st"/>
</dbReference>
<evidence type="ECO:0000313" key="3">
    <source>
        <dbReference type="EMBL" id="RHN45462.1"/>
    </source>
</evidence>
<dbReference type="PANTHER" id="PTHR47165">
    <property type="entry name" value="OS03G0429900 PROTEIN"/>
    <property type="match status" value="1"/>
</dbReference>
<feature type="signal peptide" evidence="1">
    <location>
        <begin position="1"/>
        <end position="26"/>
    </location>
</feature>
<name>A0A396GWI9_MEDTR</name>
<dbReference type="InterPro" id="IPR012340">
    <property type="entry name" value="NA-bd_OB-fold"/>
</dbReference>
<evidence type="ECO:0000256" key="1">
    <source>
        <dbReference type="SAM" id="SignalP"/>
    </source>
</evidence>
<dbReference type="CDD" id="cd04480">
    <property type="entry name" value="RPA1_DBD_A_like"/>
    <property type="match status" value="1"/>
</dbReference>
<dbReference type="Gene3D" id="2.40.50.140">
    <property type="entry name" value="Nucleic acid-binding proteins"/>
    <property type="match status" value="2"/>
</dbReference>
<dbReference type="SUPFAM" id="SSF50249">
    <property type="entry name" value="Nucleic acid-binding proteins"/>
    <property type="match status" value="2"/>
</dbReference>
<keyword evidence="1" id="KW-0732">Signal</keyword>
<feature type="domain" description="Replication protein A 70 kDa DNA-binding subunit B/D first OB fold" evidence="2">
    <location>
        <begin position="39"/>
        <end position="136"/>
    </location>
</feature>
<accession>A0A396GWI9</accession>
<dbReference type="Proteomes" id="UP000265566">
    <property type="component" value="Chromosome 7"/>
</dbReference>
<sequence>MNNIVKFGYVMIIFLSLFFVVADAYAEMATPFEVKTRPFVFIKDINVKKDFWKMVVKVRDKWTVVKDGREHSEMVIVDAKGTDAQVVIPTAYKAETDKMIEENTTYTLSNFLVLTNDLFFKPSDNKYKLIWTGGTTTVDPNVHDIPDNDLKFKPFAEIVVGKWRSDLLYHVIGYVHEIGYCQVNQGVSKKLQVNLTLKDISDISLNCTLWEDYAAKFIKFNNDNKESGPVILMLKYGKIMEEACFLFYIFLLYCYI</sequence>
<dbReference type="Pfam" id="PF02721">
    <property type="entry name" value="DUF223"/>
    <property type="match status" value="1"/>
</dbReference>
<dbReference type="PANTHER" id="PTHR47165:SF4">
    <property type="entry name" value="OS03G0429900 PROTEIN"/>
    <property type="match status" value="1"/>
</dbReference>
<dbReference type="OrthoDB" id="913983at2759"/>
<gene>
    <name evidence="3" type="ORF">MtrunA17_Chr7g0231491</name>
</gene>